<dbReference type="EMBL" id="LYXU01000104">
    <property type="protein sequence ID" value="OBS16341.1"/>
    <property type="molecule type" value="Genomic_DNA"/>
</dbReference>
<reference evidence="2 3" key="1">
    <citation type="submission" date="2016-06" db="EMBL/GenBank/DDBJ databases">
        <title>Living apart together: crosstalk between the core and supernumerary genomes in a fungal plant pathogen.</title>
        <authorList>
            <person name="Vanheule A."/>
            <person name="Audenaert K."/>
            <person name="Warris S."/>
            <person name="Van De Geest H."/>
            <person name="Schijlen E."/>
            <person name="Hofte M."/>
            <person name="De Saeger S."/>
            <person name="Haesaert G."/>
            <person name="Waalwijk C."/>
            <person name="Van Der Lee T."/>
        </authorList>
    </citation>
    <scope>NUCLEOTIDE SEQUENCE [LARGE SCALE GENOMIC DNA]</scope>
    <source>
        <strain evidence="2 3">2516</strain>
    </source>
</reference>
<gene>
    <name evidence="2" type="ORF">FPOA_13004</name>
</gene>
<organism evidence="2 3">
    <name type="scientific">Fusarium poae</name>
    <dbReference type="NCBI Taxonomy" id="36050"/>
    <lineage>
        <taxon>Eukaryota</taxon>
        <taxon>Fungi</taxon>
        <taxon>Dikarya</taxon>
        <taxon>Ascomycota</taxon>
        <taxon>Pezizomycotina</taxon>
        <taxon>Sordariomycetes</taxon>
        <taxon>Hypocreomycetidae</taxon>
        <taxon>Hypocreales</taxon>
        <taxon>Nectriaceae</taxon>
        <taxon>Fusarium</taxon>
    </lineage>
</organism>
<proteinExistence type="predicted"/>
<keyword evidence="1" id="KW-0175">Coiled coil</keyword>
<accession>A0A1B8A7A4</accession>
<dbReference type="AlphaFoldDB" id="A0A1B8A7A4"/>
<evidence type="ECO:0000256" key="1">
    <source>
        <dbReference type="SAM" id="Coils"/>
    </source>
</evidence>
<keyword evidence="3" id="KW-1185">Reference proteome</keyword>
<name>A0A1B8A7A4_FUSPO</name>
<comment type="caution">
    <text evidence="2">The sequence shown here is derived from an EMBL/GenBank/DDBJ whole genome shotgun (WGS) entry which is preliminary data.</text>
</comment>
<sequence length="123" mass="14108">MFSETGAKITNLAASLPSAYNKLQPNQNLLIRKDHSHVILSQRKPKPRSTRHFQFSMDQLQKLETLIHDRTAQIDQSKLVHELQTEIIQLREKLTRCEKICADLEAEVAVFREAQGNADDAEE</sequence>
<dbReference type="Proteomes" id="UP000091967">
    <property type="component" value="Unassembled WGS sequence"/>
</dbReference>
<feature type="coiled-coil region" evidence="1">
    <location>
        <begin position="80"/>
        <end position="107"/>
    </location>
</feature>
<evidence type="ECO:0000313" key="2">
    <source>
        <dbReference type="EMBL" id="OBS16341.1"/>
    </source>
</evidence>
<evidence type="ECO:0000313" key="3">
    <source>
        <dbReference type="Proteomes" id="UP000091967"/>
    </source>
</evidence>
<protein>
    <submittedName>
        <fullName evidence="2">Uncharacterized protein</fullName>
    </submittedName>
</protein>